<keyword evidence="2" id="KW-0378">Hydrolase</keyword>
<dbReference type="Gene3D" id="3.30.420.10">
    <property type="entry name" value="Ribonuclease H-like superfamily/Ribonuclease H"/>
    <property type="match status" value="1"/>
</dbReference>
<evidence type="ECO:0000256" key="2">
    <source>
        <dbReference type="ARBA" id="ARBA00022801"/>
    </source>
</evidence>
<evidence type="ECO:0000313" key="5">
    <source>
        <dbReference type="EMBL" id="GAA1722242.1"/>
    </source>
</evidence>
<evidence type="ECO:0000256" key="1">
    <source>
        <dbReference type="ARBA" id="ARBA00022722"/>
    </source>
</evidence>
<keyword evidence="3" id="KW-0269">Exonuclease</keyword>
<dbReference type="CDD" id="cd06127">
    <property type="entry name" value="DEDDh"/>
    <property type="match status" value="1"/>
</dbReference>
<dbReference type="InterPro" id="IPR013520">
    <property type="entry name" value="Ribonucl_H"/>
</dbReference>
<evidence type="ECO:0000256" key="3">
    <source>
        <dbReference type="ARBA" id="ARBA00022839"/>
    </source>
</evidence>
<dbReference type="SMART" id="SM00479">
    <property type="entry name" value="EXOIII"/>
    <property type="match status" value="1"/>
</dbReference>
<comment type="caution">
    <text evidence="5">The sequence shown here is derived from an EMBL/GenBank/DDBJ whole genome shotgun (WGS) entry which is preliminary data.</text>
</comment>
<accession>A0ABP4VD28</accession>
<organism evidence="5 6">
    <name type="scientific">Dietzia cercidiphylli</name>
    <dbReference type="NCBI Taxonomy" id="498199"/>
    <lineage>
        <taxon>Bacteria</taxon>
        <taxon>Bacillati</taxon>
        <taxon>Actinomycetota</taxon>
        <taxon>Actinomycetes</taxon>
        <taxon>Mycobacteriales</taxon>
        <taxon>Dietziaceae</taxon>
        <taxon>Dietzia</taxon>
    </lineage>
</organism>
<dbReference type="Pfam" id="PF00929">
    <property type="entry name" value="RNase_T"/>
    <property type="match status" value="1"/>
</dbReference>
<dbReference type="InterPro" id="IPR036397">
    <property type="entry name" value="RNaseH_sf"/>
</dbReference>
<dbReference type="EMBL" id="BAAAQG010000033">
    <property type="protein sequence ID" value="GAA1722242.1"/>
    <property type="molecule type" value="Genomic_DNA"/>
</dbReference>
<evidence type="ECO:0000313" key="6">
    <source>
        <dbReference type="Proteomes" id="UP001500383"/>
    </source>
</evidence>
<dbReference type="InterPro" id="IPR012337">
    <property type="entry name" value="RNaseH-like_sf"/>
</dbReference>
<protein>
    <recommendedName>
        <fullName evidence="4">Exonuclease domain-containing protein</fullName>
    </recommendedName>
</protein>
<dbReference type="RefSeq" id="WP_182657786.1">
    <property type="nucleotide sequence ID" value="NZ_BAAAQG010000033.1"/>
</dbReference>
<keyword evidence="6" id="KW-1185">Reference proteome</keyword>
<dbReference type="PANTHER" id="PTHR30231">
    <property type="entry name" value="DNA POLYMERASE III SUBUNIT EPSILON"/>
    <property type="match status" value="1"/>
</dbReference>
<gene>
    <name evidence="5" type="ORF">GCM10009831_35420</name>
</gene>
<evidence type="ECO:0000259" key="4">
    <source>
        <dbReference type="SMART" id="SM00479"/>
    </source>
</evidence>
<feature type="domain" description="Exonuclease" evidence="4">
    <location>
        <begin position="7"/>
        <end position="182"/>
    </location>
</feature>
<dbReference type="SUPFAM" id="SSF53098">
    <property type="entry name" value="Ribonuclease H-like"/>
    <property type="match status" value="1"/>
</dbReference>
<dbReference type="Proteomes" id="UP001500383">
    <property type="component" value="Unassembled WGS sequence"/>
</dbReference>
<sequence>MSSTLPHLIVVDVETSGTDPLDHDVLEVAAVDLATGEELYFVPTPIMGNWLERAHPAAMKVNRYFERGVYAEQVDVQTTRQRWEALATMLDGNILAAVNPAFDARFIDYAMEKHEVECRRSYRLRDLATYAAGVLRTDPAEPTSSGEIFAALGITNQEAHSALGDARATAEAFTKLRALSLAGR</sequence>
<dbReference type="PANTHER" id="PTHR30231:SF4">
    <property type="entry name" value="PROTEIN NEN2"/>
    <property type="match status" value="1"/>
</dbReference>
<proteinExistence type="predicted"/>
<keyword evidence="1" id="KW-0540">Nuclease</keyword>
<reference evidence="6" key="1">
    <citation type="journal article" date="2019" name="Int. J. Syst. Evol. Microbiol.">
        <title>The Global Catalogue of Microorganisms (GCM) 10K type strain sequencing project: providing services to taxonomists for standard genome sequencing and annotation.</title>
        <authorList>
            <consortium name="The Broad Institute Genomics Platform"/>
            <consortium name="The Broad Institute Genome Sequencing Center for Infectious Disease"/>
            <person name="Wu L."/>
            <person name="Ma J."/>
        </authorList>
    </citation>
    <scope>NUCLEOTIDE SEQUENCE [LARGE SCALE GENOMIC DNA]</scope>
    <source>
        <strain evidence="6">JCM 16002</strain>
    </source>
</reference>
<name>A0ABP4VD28_9ACTN</name>